<evidence type="ECO:0000256" key="2">
    <source>
        <dbReference type="ARBA" id="ARBA00022741"/>
    </source>
</evidence>
<feature type="domain" description="ABC transporter" evidence="4">
    <location>
        <begin position="17"/>
        <end position="256"/>
    </location>
</feature>
<dbReference type="Gene3D" id="3.40.50.300">
    <property type="entry name" value="P-loop containing nucleotide triphosphate hydrolases"/>
    <property type="match status" value="1"/>
</dbReference>
<dbReference type="GO" id="GO:0005524">
    <property type="term" value="F:ATP binding"/>
    <property type="evidence" value="ECO:0007669"/>
    <property type="project" value="UniProtKB-KW"/>
</dbReference>
<accession>A0A9E6MRL9</accession>
<proteinExistence type="predicted"/>
<dbReference type="RefSeq" id="WP_165057431.1">
    <property type="nucleotide sequence ID" value="NZ_CP072829.1"/>
</dbReference>
<dbReference type="PANTHER" id="PTHR24220:SF674">
    <property type="entry name" value="BACITRACIN EXPORT ATP-BINDING PROTEIN BCEA"/>
    <property type="match status" value="1"/>
</dbReference>
<organism evidence="5 6">
    <name type="scientific">Xiamenia xianingshaonis</name>
    <dbReference type="NCBI Taxonomy" id="2682776"/>
    <lineage>
        <taxon>Bacteria</taxon>
        <taxon>Bacillati</taxon>
        <taxon>Actinomycetota</taxon>
        <taxon>Coriobacteriia</taxon>
        <taxon>Eggerthellales</taxon>
        <taxon>Eggerthellaceae</taxon>
        <taxon>Xiamenia</taxon>
    </lineage>
</organism>
<protein>
    <submittedName>
        <fullName evidence="5">ABC transporter ATP-binding protein</fullName>
    </submittedName>
</protein>
<dbReference type="InterPro" id="IPR027417">
    <property type="entry name" value="P-loop_NTPase"/>
</dbReference>
<evidence type="ECO:0000313" key="6">
    <source>
        <dbReference type="Proteomes" id="UP000671910"/>
    </source>
</evidence>
<dbReference type="GO" id="GO:0022857">
    <property type="term" value="F:transmembrane transporter activity"/>
    <property type="evidence" value="ECO:0007669"/>
    <property type="project" value="TreeGrafter"/>
</dbReference>
<keyword evidence="3 5" id="KW-0067">ATP-binding</keyword>
<evidence type="ECO:0000256" key="3">
    <source>
        <dbReference type="ARBA" id="ARBA00022840"/>
    </source>
</evidence>
<dbReference type="KEGG" id="ebz:J7S26_00895"/>
<dbReference type="SMART" id="SM00382">
    <property type="entry name" value="AAA"/>
    <property type="match status" value="1"/>
</dbReference>
<dbReference type="PROSITE" id="PS50893">
    <property type="entry name" value="ABC_TRANSPORTER_2"/>
    <property type="match status" value="1"/>
</dbReference>
<dbReference type="InterPro" id="IPR003439">
    <property type="entry name" value="ABC_transporter-like_ATP-bd"/>
</dbReference>
<dbReference type="AlphaFoldDB" id="A0A9E6MRL9"/>
<reference evidence="5" key="1">
    <citation type="submission" date="2021-04" db="EMBL/GenBank/DDBJ databases">
        <title>Novel species in family Eggerthellaceae.</title>
        <authorList>
            <person name="Zhang G."/>
        </authorList>
    </citation>
    <scope>NUCLEOTIDE SEQUENCE</scope>
    <source>
        <strain evidence="5">Zg-886</strain>
    </source>
</reference>
<dbReference type="GO" id="GO:0005886">
    <property type="term" value="C:plasma membrane"/>
    <property type="evidence" value="ECO:0007669"/>
    <property type="project" value="TreeGrafter"/>
</dbReference>
<dbReference type="FunFam" id="3.40.50.300:FF:000032">
    <property type="entry name" value="Export ABC transporter ATP-binding protein"/>
    <property type="match status" value="1"/>
</dbReference>
<dbReference type="Pfam" id="PF00005">
    <property type="entry name" value="ABC_tran"/>
    <property type="match status" value="1"/>
</dbReference>
<dbReference type="PANTHER" id="PTHR24220">
    <property type="entry name" value="IMPORT ATP-BINDING PROTEIN"/>
    <property type="match status" value="1"/>
</dbReference>
<evidence type="ECO:0000313" key="5">
    <source>
        <dbReference type="EMBL" id="QTU85154.1"/>
    </source>
</evidence>
<evidence type="ECO:0000259" key="4">
    <source>
        <dbReference type="PROSITE" id="PS50893"/>
    </source>
</evidence>
<name>A0A9E6MRL9_9ACTN</name>
<dbReference type="InterPro" id="IPR003593">
    <property type="entry name" value="AAA+_ATPase"/>
</dbReference>
<gene>
    <name evidence="5" type="ORF">J7S26_00895</name>
</gene>
<dbReference type="SUPFAM" id="SSF52540">
    <property type="entry name" value="P-loop containing nucleoside triphosphate hydrolases"/>
    <property type="match status" value="1"/>
</dbReference>
<dbReference type="CDD" id="cd03255">
    <property type="entry name" value="ABC_MJ0796_LolCDE_FtsE"/>
    <property type="match status" value="1"/>
</dbReference>
<keyword evidence="1" id="KW-0813">Transport</keyword>
<sequence>MFPGTCGIAGEVATPVLALRNVEKVFGRRGSVTHALNGISFNVGKGEFIGIMGPSGSGKSTLLNCVATIDVPTSGHILVDGQDLTTLSKRQLAAFRRDQMGFVFQDFNLLDTLTAYENIALALTIKHARPSAIPSRVKSIAGTLGIEEVLDKYPYQMSGGQQQRVAAARAIVSDPKLVLADEPTGALDSRSAAVMLDTLDMMNRVLSATIMMVTHDAFAASFAQRVLFIKDGRLFNEIRRGDLSREDFFARILEVVAFLGGDDAHVA</sequence>
<keyword evidence="2" id="KW-0547">Nucleotide-binding</keyword>
<evidence type="ECO:0000256" key="1">
    <source>
        <dbReference type="ARBA" id="ARBA00022448"/>
    </source>
</evidence>
<dbReference type="Proteomes" id="UP000671910">
    <property type="component" value="Chromosome"/>
</dbReference>
<dbReference type="InterPro" id="IPR015854">
    <property type="entry name" value="ABC_transpr_LolD-like"/>
</dbReference>
<dbReference type="GO" id="GO:0098796">
    <property type="term" value="C:membrane protein complex"/>
    <property type="evidence" value="ECO:0007669"/>
    <property type="project" value="UniProtKB-ARBA"/>
</dbReference>
<dbReference type="EMBL" id="CP072829">
    <property type="protein sequence ID" value="QTU85154.1"/>
    <property type="molecule type" value="Genomic_DNA"/>
</dbReference>
<dbReference type="GO" id="GO:0016887">
    <property type="term" value="F:ATP hydrolysis activity"/>
    <property type="evidence" value="ECO:0007669"/>
    <property type="project" value="InterPro"/>
</dbReference>
<dbReference type="InterPro" id="IPR017911">
    <property type="entry name" value="MacB-like_ATP-bd"/>
</dbReference>